<keyword evidence="4 5" id="KW-0472">Membrane</keyword>
<comment type="subcellular location">
    <subcellularLocation>
        <location evidence="1">Membrane</location>
        <topology evidence="1">Multi-pass membrane protein</topology>
    </subcellularLocation>
</comment>
<feature type="transmembrane region" description="Helical" evidence="5">
    <location>
        <begin position="67"/>
        <end position="84"/>
    </location>
</feature>
<evidence type="ECO:0000256" key="4">
    <source>
        <dbReference type="ARBA" id="ARBA00023136"/>
    </source>
</evidence>
<dbReference type="Proteomes" id="UP000254651">
    <property type="component" value="Unassembled WGS sequence"/>
</dbReference>
<accession>A0A378UEW4</accession>
<dbReference type="AlphaFoldDB" id="A0A378UEW4"/>
<sequence length="169" mass="17778">MGSIFGGIPIADILAFAVVAACAFMSMMRGVVAEVGSLVAWVAAFAAARWFAVPFSELAFPSMEPRALGVALSFVMVFFAAWFAQRFLRSLLTAAISALGLGGANRLLGGVFGTAKGILLVTLVVMVCSFTELPASEAWQRSYSIPYFEALSQAVMPYLPYGGATAGFP</sequence>
<feature type="transmembrane region" description="Helical" evidence="5">
    <location>
        <begin position="31"/>
        <end position="52"/>
    </location>
</feature>
<protein>
    <submittedName>
        <fullName evidence="6">Bacteriocin production protein</fullName>
    </submittedName>
</protein>
<evidence type="ECO:0000256" key="3">
    <source>
        <dbReference type="ARBA" id="ARBA00022989"/>
    </source>
</evidence>
<dbReference type="PANTHER" id="PTHR36926">
    <property type="entry name" value="COLICIN V PRODUCTION PROTEIN"/>
    <property type="match status" value="1"/>
</dbReference>
<dbReference type="Pfam" id="PF02674">
    <property type="entry name" value="Colicin_V"/>
    <property type="match status" value="1"/>
</dbReference>
<dbReference type="InterPro" id="IPR003825">
    <property type="entry name" value="Colicin-V_CvpA"/>
</dbReference>
<keyword evidence="2 5" id="KW-0812">Transmembrane</keyword>
<evidence type="ECO:0000313" key="6">
    <source>
        <dbReference type="EMBL" id="STZ75845.1"/>
    </source>
</evidence>
<dbReference type="EMBL" id="UGQS01000001">
    <property type="protein sequence ID" value="STZ75845.1"/>
    <property type="molecule type" value="Genomic_DNA"/>
</dbReference>
<reference evidence="6 7" key="1">
    <citation type="submission" date="2018-06" db="EMBL/GenBank/DDBJ databases">
        <authorList>
            <consortium name="Pathogen Informatics"/>
            <person name="Doyle S."/>
        </authorList>
    </citation>
    <scope>NUCLEOTIDE SEQUENCE [LARGE SCALE GENOMIC DNA]</scope>
    <source>
        <strain evidence="6 7">NCTC10295</strain>
    </source>
</reference>
<organism evidence="6 7">
    <name type="scientific">Bergeriella denitrificans</name>
    <name type="common">Neisseria denitrificans</name>
    <dbReference type="NCBI Taxonomy" id="494"/>
    <lineage>
        <taxon>Bacteria</taxon>
        <taxon>Pseudomonadati</taxon>
        <taxon>Pseudomonadota</taxon>
        <taxon>Betaproteobacteria</taxon>
        <taxon>Neisseriales</taxon>
        <taxon>Neisseriaceae</taxon>
        <taxon>Bergeriella</taxon>
    </lineage>
</organism>
<name>A0A378UEW4_BERDE</name>
<feature type="transmembrane region" description="Helical" evidence="5">
    <location>
        <begin position="6"/>
        <end position="24"/>
    </location>
</feature>
<keyword evidence="7" id="KW-1185">Reference proteome</keyword>
<keyword evidence="3 5" id="KW-1133">Transmembrane helix</keyword>
<gene>
    <name evidence="6" type="primary">cvpA</name>
    <name evidence="6" type="ORF">NCTC10295_00599</name>
</gene>
<evidence type="ECO:0000313" key="7">
    <source>
        <dbReference type="Proteomes" id="UP000254651"/>
    </source>
</evidence>
<proteinExistence type="predicted"/>
<dbReference type="InterPro" id="IPR052719">
    <property type="entry name" value="CvpA-like"/>
</dbReference>
<dbReference type="GO" id="GO:0016020">
    <property type="term" value="C:membrane"/>
    <property type="evidence" value="ECO:0007669"/>
    <property type="project" value="UniProtKB-SubCell"/>
</dbReference>
<evidence type="ECO:0000256" key="1">
    <source>
        <dbReference type="ARBA" id="ARBA00004141"/>
    </source>
</evidence>
<evidence type="ECO:0000256" key="5">
    <source>
        <dbReference type="SAM" id="Phobius"/>
    </source>
</evidence>
<dbReference type="RefSeq" id="WP_066076969.1">
    <property type="nucleotide sequence ID" value="NZ_CP181246.1"/>
</dbReference>
<dbReference type="GO" id="GO:0009403">
    <property type="term" value="P:toxin biosynthetic process"/>
    <property type="evidence" value="ECO:0007669"/>
    <property type="project" value="InterPro"/>
</dbReference>
<dbReference type="PANTHER" id="PTHR36926:SF1">
    <property type="entry name" value="COLICIN V PRODUCTION PROTEIN"/>
    <property type="match status" value="1"/>
</dbReference>
<evidence type="ECO:0000256" key="2">
    <source>
        <dbReference type="ARBA" id="ARBA00022692"/>
    </source>
</evidence>